<keyword evidence="5" id="KW-1185">Reference proteome</keyword>
<comment type="caution">
    <text evidence="4">The sequence shown here is derived from an EMBL/GenBank/DDBJ whole genome shotgun (WGS) entry which is preliminary data.</text>
</comment>
<evidence type="ECO:0000256" key="2">
    <source>
        <dbReference type="SAM" id="SignalP"/>
    </source>
</evidence>
<feature type="compositionally biased region" description="Low complexity" evidence="1">
    <location>
        <begin position="176"/>
        <end position="201"/>
    </location>
</feature>
<dbReference type="InterPro" id="IPR013087">
    <property type="entry name" value="Znf_C2H2_type"/>
</dbReference>
<dbReference type="EMBL" id="JALNTZ010000003">
    <property type="protein sequence ID" value="KAJ3659916.1"/>
    <property type="molecule type" value="Genomic_DNA"/>
</dbReference>
<reference evidence="4" key="1">
    <citation type="journal article" date="2023" name="G3 (Bethesda)">
        <title>Whole genome assemblies of Zophobas morio and Tenebrio molitor.</title>
        <authorList>
            <person name="Kaur S."/>
            <person name="Stinson S.A."/>
            <person name="diCenzo G.C."/>
        </authorList>
    </citation>
    <scope>NUCLEOTIDE SEQUENCE</scope>
    <source>
        <strain evidence="4">QUZm001</strain>
    </source>
</reference>
<feature type="chain" id="PRO_5041278883" description="C2H2-type domain-containing protein" evidence="2">
    <location>
        <begin position="18"/>
        <end position="207"/>
    </location>
</feature>
<accession>A0AA38MKH9</accession>
<keyword evidence="2" id="KW-0732">Signal</keyword>
<dbReference type="AlphaFoldDB" id="A0AA38MKH9"/>
<name>A0AA38MKH9_9CUCU</name>
<evidence type="ECO:0000256" key="1">
    <source>
        <dbReference type="SAM" id="MobiDB-lite"/>
    </source>
</evidence>
<evidence type="ECO:0000259" key="3">
    <source>
        <dbReference type="PROSITE" id="PS00028"/>
    </source>
</evidence>
<proteinExistence type="predicted"/>
<evidence type="ECO:0000313" key="4">
    <source>
        <dbReference type="EMBL" id="KAJ3659916.1"/>
    </source>
</evidence>
<protein>
    <recommendedName>
        <fullName evidence="3">C2H2-type domain-containing protein</fullName>
    </recommendedName>
</protein>
<feature type="signal peptide" evidence="2">
    <location>
        <begin position="1"/>
        <end position="17"/>
    </location>
</feature>
<dbReference type="PROSITE" id="PS00028">
    <property type="entry name" value="ZINC_FINGER_C2H2_1"/>
    <property type="match status" value="1"/>
</dbReference>
<dbReference type="Proteomes" id="UP001168821">
    <property type="component" value="Unassembled WGS sequence"/>
</dbReference>
<feature type="domain" description="C2H2-type" evidence="3">
    <location>
        <begin position="75"/>
        <end position="96"/>
    </location>
</feature>
<evidence type="ECO:0000313" key="5">
    <source>
        <dbReference type="Proteomes" id="UP001168821"/>
    </source>
</evidence>
<gene>
    <name evidence="4" type="ORF">Zmor_011578</name>
</gene>
<sequence>MCQRWAILRNCMEVFWSLYLYATRSLCGLPKVRNLCLCRSLPGKLRASTGRISCRYRWRVEDALGSIPVGSERICVPCGGRFFTFSSLRAHEGSEHSELFVQEHENHLAAATLENQLEQMAAYEMKHGSDGRKMGRDRGLSIDQVKYRLKTYQVIIKMLKSNASAKPSEPLPKPEPISVLSSSVVPDDISSSSRASPLSHSENSIEE</sequence>
<feature type="region of interest" description="Disordered" evidence="1">
    <location>
        <begin position="163"/>
        <end position="207"/>
    </location>
</feature>
<organism evidence="4 5">
    <name type="scientific">Zophobas morio</name>
    <dbReference type="NCBI Taxonomy" id="2755281"/>
    <lineage>
        <taxon>Eukaryota</taxon>
        <taxon>Metazoa</taxon>
        <taxon>Ecdysozoa</taxon>
        <taxon>Arthropoda</taxon>
        <taxon>Hexapoda</taxon>
        <taxon>Insecta</taxon>
        <taxon>Pterygota</taxon>
        <taxon>Neoptera</taxon>
        <taxon>Endopterygota</taxon>
        <taxon>Coleoptera</taxon>
        <taxon>Polyphaga</taxon>
        <taxon>Cucujiformia</taxon>
        <taxon>Tenebrionidae</taxon>
        <taxon>Zophobas</taxon>
    </lineage>
</organism>